<dbReference type="Pfam" id="PF09992">
    <property type="entry name" value="NAGPA"/>
    <property type="match status" value="1"/>
</dbReference>
<evidence type="ECO:0000313" key="4">
    <source>
        <dbReference type="Proteomes" id="UP000184932"/>
    </source>
</evidence>
<dbReference type="OrthoDB" id="5515706at2"/>
<dbReference type="Proteomes" id="UP000184932">
    <property type="component" value="Unassembled WGS sequence"/>
</dbReference>
<name>A0A1N6H9U9_9RHOB</name>
<reference evidence="4" key="1">
    <citation type="submission" date="2016-11" db="EMBL/GenBank/DDBJ databases">
        <authorList>
            <person name="Varghese N."/>
            <person name="Submissions S."/>
        </authorList>
    </citation>
    <scope>NUCLEOTIDE SEQUENCE [LARGE SCALE GENOMIC DNA]</scope>
    <source>
        <strain evidence="4">DSM 29440</strain>
    </source>
</reference>
<keyword evidence="1" id="KW-0732">Signal</keyword>
<feature type="signal peptide" evidence="1">
    <location>
        <begin position="1"/>
        <end position="22"/>
    </location>
</feature>
<feature type="chain" id="PRO_5013156286" evidence="1">
    <location>
        <begin position="23"/>
        <end position="247"/>
    </location>
</feature>
<sequence>MTPTFRQLFVSLIALAATPLAAAPACRDIAHEGRAYTACTLDAAKDDIRLFHQTGGKVIGSFARLEEVLEAQGLQLTFAMNAGMYHDDRRPVGLYVEQGRETAPLVANPGPGNFGLVPNGVFCLMKGRAAVIETLTYRADPPACRHASQSGPMLVLEGKLHPRFLRDSTSRHFRNGVGVEADGRTIHFVISDERVTFWEFGTLFRDKLGTPNALYFDGSVSRLFAPSVGRNDTGFPLGPMVGAVVPR</sequence>
<evidence type="ECO:0000259" key="2">
    <source>
        <dbReference type="Pfam" id="PF09992"/>
    </source>
</evidence>
<evidence type="ECO:0000256" key="1">
    <source>
        <dbReference type="SAM" id="SignalP"/>
    </source>
</evidence>
<dbReference type="AlphaFoldDB" id="A0A1N6H9U9"/>
<protein>
    <submittedName>
        <fullName evidence="3">Uncharacterized protein YigE, DUF2233 family</fullName>
    </submittedName>
</protein>
<dbReference type="EMBL" id="FSRL01000001">
    <property type="protein sequence ID" value="SIO16552.1"/>
    <property type="molecule type" value="Genomic_DNA"/>
</dbReference>
<gene>
    <name evidence="3" type="ORF">SAMN05444002_3201</name>
</gene>
<evidence type="ECO:0000313" key="3">
    <source>
        <dbReference type="EMBL" id="SIO16552.1"/>
    </source>
</evidence>
<dbReference type="RefSeq" id="WP_074257129.1">
    <property type="nucleotide sequence ID" value="NZ_FSRL01000001.1"/>
</dbReference>
<dbReference type="InterPro" id="IPR018711">
    <property type="entry name" value="NAGPA"/>
</dbReference>
<dbReference type="STRING" id="1217970.SAMN05444002_3201"/>
<feature type="domain" description="Phosphodiester glycosidase" evidence="2">
    <location>
        <begin position="77"/>
        <end position="223"/>
    </location>
</feature>
<accession>A0A1N6H9U9</accession>
<keyword evidence="4" id="KW-1185">Reference proteome</keyword>
<proteinExistence type="predicted"/>
<organism evidence="3 4">
    <name type="scientific">Vannielia litorea</name>
    <dbReference type="NCBI Taxonomy" id="1217970"/>
    <lineage>
        <taxon>Bacteria</taxon>
        <taxon>Pseudomonadati</taxon>
        <taxon>Pseudomonadota</taxon>
        <taxon>Alphaproteobacteria</taxon>
        <taxon>Rhodobacterales</taxon>
        <taxon>Paracoccaceae</taxon>
        <taxon>Vannielia</taxon>
    </lineage>
</organism>